<dbReference type="OrthoDB" id="10650383at2759"/>
<evidence type="ECO:0000313" key="3">
    <source>
        <dbReference type="Proteomes" id="UP001165085"/>
    </source>
</evidence>
<reference evidence="3" key="1">
    <citation type="journal article" date="2023" name="Commun. Biol.">
        <title>Genome analysis of Parmales, the sister group of diatoms, reveals the evolutionary specialization of diatoms from phago-mixotrophs to photoautotrophs.</title>
        <authorList>
            <person name="Ban H."/>
            <person name="Sato S."/>
            <person name="Yoshikawa S."/>
            <person name="Yamada K."/>
            <person name="Nakamura Y."/>
            <person name="Ichinomiya M."/>
            <person name="Sato N."/>
            <person name="Blanc-Mathieu R."/>
            <person name="Endo H."/>
            <person name="Kuwata A."/>
            <person name="Ogata H."/>
        </authorList>
    </citation>
    <scope>NUCLEOTIDE SEQUENCE [LARGE SCALE GENOMIC DNA]</scope>
    <source>
        <strain evidence="3">NIES 3701</strain>
    </source>
</reference>
<gene>
    <name evidence="2" type="ORF">TrST_g5188</name>
</gene>
<dbReference type="AlphaFoldDB" id="A0A9W7EW51"/>
<comment type="caution">
    <text evidence="2">The sequence shown here is derived from an EMBL/GenBank/DDBJ whole genome shotgun (WGS) entry which is preliminary data.</text>
</comment>
<dbReference type="EMBL" id="BRXY01000405">
    <property type="protein sequence ID" value="GMH92747.1"/>
    <property type="molecule type" value="Genomic_DNA"/>
</dbReference>
<accession>A0A9W7EW51</accession>
<organism evidence="2 3">
    <name type="scientific">Triparma strigata</name>
    <dbReference type="NCBI Taxonomy" id="1606541"/>
    <lineage>
        <taxon>Eukaryota</taxon>
        <taxon>Sar</taxon>
        <taxon>Stramenopiles</taxon>
        <taxon>Ochrophyta</taxon>
        <taxon>Bolidophyceae</taxon>
        <taxon>Parmales</taxon>
        <taxon>Triparmaceae</taxon>
        <taxon>Triparma</taxon>
    </lineage>
</organism>
<feature type="compositionally biased region" description="Low complexity" evidence="1">
    <location>
        <begin position="179"/>
        <end position="246"/>
    </location>
</feature>
<proteinExistence type="predicted"/>
<feature type="compositionally biased region" description="Polar residues" evidence="1">
    <location>
        <begin position="166"/>
        <end position="178"/>
    </location>
</feature>
<feature type="compositionally biased region" description="Low complexity" evidence="1">
    <location>
        <begin position="151"/>
        <end position="161"/>
    </location>
</feature>
<name>A0A9W7EW51_9STRA</name>
<evidence type="ECO:0000313" key="2">
    <source>
        <dbReference type="EMBL" id="GMH92747.1"/>
    </source>
</evidence>
<dbReference type="Proteomes" id="UP001165085">
    <property type="component" value="Unassembled WGS sequence"/>
</dbReference>
<sequence length="246" mass="27086">MLGGDRRFKEVLEMYGHSESPFWLGFHPVSTSDSEMRFLENETWENYLKRQVNVVQFKGSLSSIIEKKKGMEEWVERFGGGEGVPPYFCRILESYLEVVWGLIGGRELGEEIWRKAEMQEGDEGSKVRLGKVLKGEGGVGVIKEFYGREGSNNSSSSSSNSRIHSDNLSNSNNRIHSGNRSNNSKVRSVSPNLNNSSSSRIRSVNPSSSSSSSSSKILSANPNNNNNLPSASPPLSTTPTTTTTTP</sequence>
<evidence type="ECO:0000256" key="1">
    <source>
        <dbReference type="SAM" id="MobiDB-lite"/>
    </source>
</evidence>
<keyword evidence="3" id="KW-1185">Reference proteome</keyword>
<feature type="region of interest" description="Disordered" evidence="1">
    <location>
        <begin position="147"/>
        <end position="246"/>
    </location>
</feature>
<protein>
    <submittedName>
        <fullName evidence="2">Uncharacterized protein</fullName>
    </submittedName>
</protein>